<proteinExistence type="predicted"/>
<dbReference type="EMBL" id="MT144871">
    <property type="protein sequence ID" value="QJI00710.1"/>
    <property type="molecule type" value="Genomic_DNA"/>
</dbReference>
<dbReference type="GO" id="GO:0016787">
    <property type="term" value="F:hydrolase activity"/>
    <property type="evidence" value="ECO:0007669"/>
    <property type="project" value="InterPro"/>
</dbReference>
<evidence type="ECO:0000259" key="1">
    <source>
        <dbReference type="Pfam" id="PF00149"/>
    </source>
</evidence>
<dbReference type="SUPFAM" id="SSF56300">
    <property type="entry name" value="Metallo-dependent phosphatases"/>
    <property type="match status" value="1"/>
</dbReference>
<organism evidence="2">
    <name type="scientific">viral metagenome</name>
    <dbReference type="NCBI Taxonomy" id="1070528"/>
    <lineage>
        <taxon>unclassified sequences</taxon>
        <taxon>metagenomes</taxon>
        <taxon>organismal metagenomes</taxon>
    </lineage>
</organism>
<sequence>MDAALINNWNSRVGKNDIVIFLGDFMFKQKHKIQSYLEQLKGNITFIKGNHDHNNSLNTRIIYLVLNMGEQDIFCIHNPRDYSNAYSINLTAHVHEKWKIRQIYNTFLVNVGVDVWNYHPVDFNEILKLIARYKRMNKREKRIVEGLETYKLLKSKIEANPPKKLEN</sequence>
<evidence type="ECO:0000313" key="2">
    <source>
        <dbReference type="EMBL" id="QJA54803.1"/>
    </source>
</evidence>
<feature type="domain" description="Calcineurin-like phosphoesterase" evidence="1">
    <location>
        <begin position="14"/>
        <end position="91"/>
    </location>
</feature>
<dbReference type="InterPro" id="IPR004843">
    <property type="entry name" value="Calcineurin-like_PHP"/>
</dbReference>
<protein>
    <submittedName>
        <fullName evidence="2">Putative calcineurin-like phosphoesterase</fullName>
    </submittedName>
</protein>
<reference evidence="2" key="1">
    <citation type="submission" date="2020-03" db="EMBL/GenBank/DDBJ databases">
        <title>The deep terrestrial virosphere.</title>
        <authorList>
            <person name="Holmfeldt K."/>
            <person name="Nilsson E."/>
            <person name="Simone D."/>
            <person name="Lopez-Fernandez M."/>
            <person name="Wu X."/>
            <person name="de Brujin I."/>
            <person name="Lundin D."/>
            <person name="Andersson A."/>
            <person name="Bertilsson S."/>
            <person name="Dopson M."/>
        </authorList>
    </citation>
    <scope>NUCLEOTIDE SEQUENCE</scope>
    <source>
        <strain evidence="2">TM448A05873</strain>
        <strain evidence="3">TM448B02092</strain>
    </source>
</reference>
<evidence type="ECO:0000313" key="3">
    <source>
        <dbReference type="EMBL" id="QJI00710.1"/>
    </source>
</evidence>
<dbReference type="EMBL" id="MT144539">
    <property type="protein sequence ID" value="QJA54803.1"/>
    <property type="molecule type" value="Genomic_DNA"/>
</dbReference>
<name>A0A6H2A3N1_9ZZZZ</name>
<accession>A0A6H2A3N1</accession>
<dbReference type="AlphaFoldDB" id="A0A6H2A3N1"/>
<dbReference type="Gene3D" id="3.60.21.10">
    <property type="match status" value="1"/>
</dbReference>
<dbReference type="Pfam" id="PF00149">
    <property type="entry name" value="Metallophos"/>
    <property type="match status" value="1"/>
</dbReference>
<dbReference type="InterPro" id="IPR029052">
    <property type="entry name" value="Metallo-depent_PP-like"/>
</dbReference>
<gene>
    <name evidence="2" type="ORF">TM448A05873_0008</name>
    <name evidence="3" type="ORF">TM448B02092_0006</name>
</gene>